<dbReference type="InterPro" id="IPR050432">
    <property type="entry name" value="FAD-linked_Oxidoreductases_BP"/>
</dbReference>
<comment type="similarity">
    <text evidence="1">Belongs to the oxygen-dependent FAD-linked oxidoreductase family.</text>
</comment>
<dbReference type="InterPro" id="IPR012951">
    <property type="entry name" value="BBE"/>
</dbReference>
<dbReference type="OrthoDB" id="9983560at2759"/>
<dbReference type="GO" id="GO:0071949">
    <property type="term" value="F:FAD binding"/>
    <property type="evidence" value="ECO:0007669"/>
    <property type="project" value="InterPro"/>
</dbReference>
<comment type="caution">
    <text evidence="5">The sequence shown here is derived from an EMBL/GenBank/DDBJ whole genome shotgun (WGS) entry which is preliminary data.</text>
</comment>
<gene>
    <name evidence="5" type="ORF">M406DRAFT_338794</name>
</gene>
<reference evidence="5" key="1">
    <citation type="journal article" date="2020" name="Phytopathology">
        <title>Genome sequence of the chestnut blight fungus Cryphonectria parasitica EP155: A fundamental resource for an archetypical invasive plant pathogen.</title>
        <authorList>
            <person name="Crouch J.A."/>
            <person name="Dawe A."/>
            <person name="Aerts A."/>
            <person name="Barry K."/>
            <person name="Churchill A.C.L."/>
            <person name="Grimwood J."/>
            <person name="Hillman B."/>
            <person name="Milgroom M.G."/>
            <person name="Pangilinan J."/>
            <person name="Smith M."/>
            <person name="Salamov A."/>
            <person name="Schmutz J."/>
            <person name="Yadav J."/>
            <person name="Grigoriev I.V."/>
            <person name="Nuss D."/>
        </authorList>
    </citation>
    <scope>NUCLEOTIDE SEQUENCE</scope>
    <source>
        <strain evidence="5">EP155</strain>
    </source>
</reference>
<dbReference type="RefSeq" id="XP_040776268.1">
    <property type="nucleotide sequence ID" value="XM_040921387.1"/>
</dbReference>
<keyword evidence="2" id="KW-0560">Oxidoreductase</keyword>
<evidence type="ECO:0000256" key="2">
    <source>
        <dbReference type="ARBA" id="ARBA00023002"/>
    </source>
</evidence>
<keyword evidence="3" id="KW-0732">Signal</keyword>
<evidence type="ECO:0000256" key="1">
    <source>
        <dbReference type="ARBA" id="ARBA00005466"/>
    </source>
</evidence>
<dbReference type="Gene3D" id="3.30.465.10">
    <property type="match status" value="1"/>
</dbReference>
<feature type="chain" id="PRO_5040437840" evidence="3">
    <location>
        <begin position="20"/>
        <end position="577"/>
    </location>
</feature>
<dbReference type="Pfam" id="PF01565">
    <property type="entry name" value="FAD_binding_4"/>
    <property type="match status" value="1"/>
</dbReference>
<dbReference type="EMBL" id="MU032347">
    <property type="protein sequence ID" value="KAF3765307.1"/>
    <property type="molecule type" value="Genomic_DNA"/>
</dbReference>
<keyword evidence="6" id="KW-1185">Reference proteome</keyword>
<dbReference type="Proteomes" id="UP000803844">
    <property type="component" value="Unassembled WGS sequence"/>
</dbReference>
<feature type="domain" description="FAD-binding PCMH-type" evidence="4">
    <location>
        <begin position="116"/>
        <end position="299"/>
    </location>
</feature>
<evidence type="ECO:0000256" key="3">
    <source>
        <dbReference type="SAM" id="SignalP"/>
    </source>
</evidence>
<dbReference type="PANTHER" id="PTHR13878:SF91">
    <property type="entry name" value="FAD BINDING DOMAIN PROTEIN (AFU_ORTHOLOGUE AFUA_6G12070)-RELATED"/>
    <property type="match status" value="1"/>
</dbReference>
<dbReference type="GeneID" id="63838516"/>
<dbReference type="InterPro" id="IPR016169">
    <property type="entry name" value="FAD-bd_PCMH_sub2"/>
</dbReference>
<accession>A0A9P4Y1M6</accession>
<sequence>MAVFTRSLLTSLFLGLVSADASCRVIPGDPDWPSTSTWQSLNETVGGRLIATVPLPSVCHANYLGTLVMNDTYSTSECAAVQAEWLQDIVFIEHPAEVMNPYFQNQSCDPFTSKSVTCELGNYVSYSINVTGVDDVVAGLNFAKENNVRLVIKNTGHDFTGKSTGKGGLALWTHYLNTTDIIESYTNGNYTGPAVKLGAGVVGAYVYPAVAAAGYRVLGGECQTVGLAGGYTSGGGHSLLNGLYGMAADAVLEWEVVTVDGEHLIATPFNNTDLYWALTGGGAGTFGVVLSMTTKIFEDGPIGSGSLSFNSTEENFWEAIEDLWAWLPQFVDAGPNTFDFAISTEGFSTIALTIPDKNETEVAQVMQPYFDALNARNVSYDFTPIYASNYLDYYNEWFGIGITEAGPANIQLASRLIPRAGVLDATQNKEIVAAMKAYTDAEYWIVGCHALNVADSEHYDNAVLPQWRSSVATCNIASQWEWDVEWSEMQARKTLMANTLMPGLENATLGAGTYLNEVDAQWKGGPTGWKNELYGVNYDRLLDIKNQYDPDHLLYAWLAVGSEYWTVDGSGRLCSAD</sequence>
<proteinExistence type="inferred from homology"/>
<evidence type="ECO:0000259" key="4">
    <source>
        <dbReference type="PROSITE" id="PS51387"/>
    </source>
</evidence>
<dbReference type="InterPro" id="IPR036318">
    <property type="entry name" value="FAD-bd_PCMH-like_sf"/>
</dbReference>
<dbReference type="InterPro" id="IPR006094">
    <property type="entry name" value="Oxid_FAD_bind_N"/>
</dbReference>
<evidence type="ECO:0000313" key="5">
    <source>
        <dbReference type="EMBL" id="KAF3765307.1"/>
    </source>
</evidence>
<dbReference type="AlphaFoldDB" id="A0A9P4Y1M6"/>
<dbReference type="GO" id="GO:0016491">
    <property type="term" value="F:oxidoreductase activity"/>
    <property type="evidence" value="ECO:0007669"/>
    <property type="project" value="UniProtKB-KW"/>
</dbReference>
<dbReference type="Pfam" id="PF08031">
    <property type="entry name" value="BBE"/>
    <property type="match status" value="1"/>
</dbReference>
<dbReference type="Gene3D" id="3.40.462.20">
    <property type="match status" value="1"/>
</dbReference>
<name>A0A9P4Y1M6_CRYP1</name>
<dbReference type="PANTHER" id="PTHR13878">
    <property type="entry name" value="GULONOLACTONE OXIDASE"/>
    <property type="match status" value="1"/>
</dbReference>
<dbReference type="PROSITE" id="PS51387">
    <property type="entry name" value="FAD_PCMH"/>
    <property type="match status" value="1"/>
</dbReference>
<evidence type="ECO:0000313" key="6">
    <source>
        <dbReference type="Proteomes" id="UP000803844"/>
    </source>
</evidence>
<organism evidence="5 6">
    <name type="scientific">Cryphonectria parasitica (strain ATCC 38755 / EP155)</name>
    <dbReference type="NCBI Taxonomy" id="660469"/>
    <lineage>
        <taxon>Eukaryota</taxon>
        <taxon>Fungi</taxon>
        <taxon>Dikarya</taxon>
        <taxon>Ascomycota</taxon>
        <taxon>Pezizomycotina</taxon>
        <taxon>Sordariomycetes</taxon>
        <taxon>Sordariomycetidae</taxon>
        <taxon>Diaporthales</taxon>
        <taxon>Cryphonectriaceae</taxon>
        <taxon>Cryphonectria-Endothia species complex</taxon>
        <taxon>Cryphonectria</taxon>
    </lineage>
</organism>
<protein>
    <submittedName>
        <fullName evidence="5">FAD-dependent isoamyl alcohol oxidase</fullName>
    </submittedName>
</protein>
<dbReference type="SUPFAM" id="SSF56176">
    <property type="entry name" value="FAD-binding/transporter-associated domain-like"/>
    <property type="match status" value="1"/>
</dbReference>
<dbReference type="InterPro" id="IPR016166">
    <property type="entry name" value="FAD-bd_PCMH"/>
</dbReference>
<feature type="signal peptide" evidence="3">
    <location>
        <begin position="1"/>
        <end position="19"/>
    </location>
</feature>